<comment type="caution">
    <text evidence="2">The sequence shown here is derived from an EMBL/GenBank/DDBJ whole genome shotgun (WGS) entry which is preliminary data.</text>
</comment>
<evidence type="ECO:0008006" key="4">
    <source>
        <dbReference type="Google" id="ProtNLM"/>
    </source>
</evidence>
<sequence length="115" mass="12818">MGVIESINKTSNKALDCGETYAKVSQKYYKLKVFQLLTRAFSFLSKLAILGGLLFLGLIFLTVSGAIWLGQVIGSIALACLLMAGLFFLCTLLGYFLRRHIDKNIIKKMSKEFLD</sequence>
<keyword evidence="3" id="KW-1185">Reference proteome</keyword>
<accession>A0ABU5ZVQ4</accession>
<evidence type="ECO:0000313" key="3">
    <source>
        <dbReference type="Proteomes" id="UP001327027"/>
    </source>
</evidence>
<feature type="transmembrane region" description="Helical" evidence="1">
    <location>
        <begin position="47"/>
        <end position="70"/>
    </location>
</feature>
<protein>
    <recommendedName>
        <fullName evidence="4">Superfamily III holin-X</fullName>
    </recommendedName>
</protein>
<keyword evidence="1" id="KW-0812">Transmembrane</keyword>
<feature type="transmembrane region" description="Helical" evidence="1">
    <location>
        <begin position="76"/>
        <end position="97"/>
    </location>
</feature>
<name>A0ABU5ZVQ4_9FLAO</name>
<evidence type="ECO:0000256" key="1">
    <source>
        <dbReference type="SAM" id="Phobius"/>
    </source>
</evidence>
<dbReference type="RefSeq" id="WP_324179984.1">
    <property type="nucleotide sequence ID" value="NZ_BAABAW010000006.1"/>
</dbReference>
<dbReference type="EMBL" id="JAYKLX010000005">
    <property type="protein sequence ID" value="MEB3345954.1"/>
    <property type="molecule type" value="Genomic_DNA"/>
</dbReference>
<reference evidence="2 3" key="1">
    <citation type="journal article" date="2013" name="Int. J. Syst. Evol. Microbiol.">
        <title>Aquimarina gracilis sp. nov., isolated from the gut microflora of a mussel, Mytilus coruscus, and emended description of Aquimarina spongiae.</title>
        <authorList>
            <person name="Park S.C."/>
            <person name="Choe H.N."/>
            <person name="Baik K.S."/>
            <person name="Seong C.N."/>
        </authorList>
    </citation>
    <scope>NUCLEOTIDE SEQUENCE [LARGE SCALE GENOMIC DNA]</scope>
    <source>
        <strain evidence="2 3">PSC32</strain>
    </source>
</reference>
<dbReference type="Proteomes" id="UP001327027">
    <property type="component" value="Unassembled WGS sequence"/>
</dbReference>
<keyword evidence="1" id="KW-1133">Transmembrane helix</keyword>
<proteinExistence type="predicted"/>
<gene>
    <name evidence="2" type="ORF">U6A24_10810</name>
</gene>
<organism evidence="2 3">
    <name type="scientific">Aquimarina gracilis</name>
    <dbReference type="NCBI Taxonomy" id="874422"/>
    <lineage>
        <taxon>Bacteria</taxon>
        <taxon>Pseudomonadati</taxon>
        <taxon>Bacteroidota</taxon>
        <taxon>Flavobacteriia</taxon>
        <taxon>Flavobacteriales</taxon>
        <taxon>Flavobacteriaceae</taxon>
        <taxon>Aquimarina</taxon>
    </lineage>
</organism>
<keyword evidence="1" id="KW-0472">Membrane</keyword>
<evidence type="ECO:0000313" key="2">
    <source>
        <dbReference type="EMBL" id="MEB3345954.1"/>
    </source>
</evidence>